<dbReference type="OrthoDB" id="8481923at2"/>
<dbReference type="Proteomes" id="UP000319728">
    <property type="component" value="Unassembled WGS sequence"/>
</dbReference>
<evidence type="ECO:0000313" key="2">
    <source>
        <dbReference type="Proteomes" id="UP000319728"/>
    </source>
</evidence>
<dbReference type="AlphaFoldDB" id="A0A562WDT9"/>
<dbReference type="EMBL" id="VLLP01000001">
    <property type="protein sequence ID" value="TWJ28460.1"/>
    <property type="molecule type" value="Genomic_DNA"/>
</dbReference>
<organism evidence="1 2">
    <name type="scientific">Micromonospora sagamiensis</name>
    <dbReference type="NCBI Taxonomy" id="47875"/>
    <lineage>
        <taxon>Bacteria</taxon>
        <taxon>Bacillati</taxon>
        <taxon>Actinomycetota</taxon>
        <taxon>Actinomycetes</taxon>
        <taxon>Micromonosporales</taxon>
        <taxon>Micromonosporaceae</taxon>
        <taxon>Micromonospora</taxon>
    </lineage>
</organism>
<keyword evidence="2" id="KW-1185">Reference proteome</keyword>
<dbReference type="Pfam" id="PF13803">
    <property type="entry name" value="DUF4184"/>
    <property type="match status" value="1"/>
</dbReference>
<name>A0A562WDT9_9ACTN</name>
<protein>
    <submittedName>
        <fullName evidence="1">Uncharacterized protein DUF4184</fullName>
    </submittedName>
</protein>
<comment type="caution">
    <text evidence="1">The sequence shown here is derived from an EMBL/GenBank/DDBJ whole genome shotgun (WGS) entry which is preliminary data.</text>
</comment>
<accession>A0A562WDT9</accession>
<sequence length="244" mass="26399">MPLTFPSHLAPVLPLKLWFPRWFDGIALAAGSVAPDVAYLALGTRAELPDTHSLPGLIWWCLPVALVYAWIVRRAASAVAAYLPGRWSAIGGMGKVRHAWWLTIASALVGAASHLGWDWLTHTDGWLQALFGVDWHEATGIAWWTVSDPLSTVLGAGVVVLVIVRRPDLFMVGEGQRPVRAGRSWLVVVLSFVVGLVVLPFLPAAGQPAATGVRLLHLVGCSLLAGVLTERARRRRRSEFGDSA</sequence>
<evidence type="ECO:0000313" key="1">
    <source>
        <dbReference type="EMBL" id="TWJ28460.1"/>
    </source>
</evidence>
<gene>
    <name evidence="1" type="ORF">JD81_01964</name>
</gene>
<proteinExistence type="predicted"/>
<reference evidence="1 2" key="1">
    <citation type="submission" date="2019-07" db="EMBL/GenBank/DDBJ databases">
        <title>R&amp;d 2014.</title>
        <authorList>
            <person name="Klenk H.-P."/>
        </authorList>
    </citation>
    <scope>NUCLEOTIDE SEQUENCE [LARGE SCALE GENOMIC DNA]</scope>
    <source>
        <strain evidence="1 2">DSM 43912</strain>
    </source>
</reference>
<dbReference type="InterPro" id="IPR025238">
    <property type="entry name" value="DUF4184"/>
</dbReference>
<dbReference type="RefSeq" id="WP_145816798.1">
    <property type="nucleotide sequence ID" value="NZ_AP023438.1"/>
</dbReference>